<proteinExistence type="predicted"/>
<evidence type="ECO:0000313" key="3">
    <source>
        <dbReference type="Proteomes" id="UP000440694"/>
    </source>
</evidence>
<organism evidence="2 3">
    <name type="scientific">Hyphomicrobium album</name>
    <dbReference type="NCBI Taxonomy" id="2665159"/>
    <lineage>
        <taxon>Bacteria</taxon>
        <taxon>Pseudomonadati</taxon>
        <taxon>Pseudomonadota</taxon>
        <taxon>Alphaproteobacteria</taxon>
        <taxon>Hyphomicrobiales</taxon>
        <taxon>Hyphomicrobiaceae</taxon>
        <taxon>Hyphomicrobium</taxon>
    </lineage>
</organism>
<keyword evidence="3" id="KW-1185">Reference proteome</keyword>
<dbReference type="EMBL" id="WMBQ01000001">
    <property type="protein sequence ID" value="MTD94968.1"/>
    <property type="molecule type" value="Genomic_DNA"/>
</dbReference>
<evidence type="ECO:0008006" key="4">
    <source>
        <dbReference type="Google" id="ProtNLM"/>
    </source>
</evidence>
<reference evidence="2 3" key="1">
    <citation type="submission" date="2019-11" db="EMBL/GenBank/DDBJ databases">
        <title>Identification of a novel strain.</title>
        <authorList>
            <person name="Xu Q."/>
            <person name="Wang G."/>
        </authorList>
    </citation>
    <scope>NUCLEOTIDE SEQUENCE [LARGE SCALE GENOMIC DNA]</scope>
    <source>
        <strain evidence="3">xq</strain>
    </source>
</reference>
<sequence length="200" mass="22609">MNTPRKKRRYKWQIDLNGGPPGGEAYTCALTNEKYGALLANIISAFEHLETAMPQLLSILLGLQDERTAGYVYRTLRNPNIRHDVLRELLEMSPNNAQLGDEYDGLLSEYSALRTARNDYAHGLWFTRSRDGAVFLSKSDDHGFGYFTATPEPIENLAKVRDRILVLESEVRKTASAHARFGRTTQLPDSLQPRAKPTTR</sequence>
<dbReference type="RefSeq" id="WP_154739324.1">
    <property type="nucleotide sequence ID" value="NZ_WMBQ01000001.1"/>
</dbReference>
<evidence type="ECO:0000256" key="1">
    <source>
        <dbReference type="SAM" id="MobiDB-lite"/>
    </source>
</evidence>
<gene>
    <name evidence="2" type="ORF">GIW81_11565</name>
</gene>
<name>A0A6I3KKS2_9HYPH</name>
<protein>
    <recommendedName>
        <fullName evidence="4">Cthe-2314-like HEPN domain-containing protein</fullName>
    </recommendedName>
</protein>
<feature type="region of interest" description="Disordered" evidence="1">
    <location>
        <begin position="177"/>
        <end position="200"/>
    </location>
</feature>
<dbReference type="AlphaFoldDB" id="A0A6I3KKS2"/>
<dbReference type="Proteomes" id="UP000440694">
    <property type="component" value="Unassembled WGS sequence"/>
</dbReference>
<comment type="caution">
    <text evidence="2">The sequence shown here is derived from an EMBL/GenBank/DDBJ whole genome shotgun (WGS) entry which is preliminary data.</text>
</comment>
<evidence type="ECO:0000313" key="2">
    <source>
        <dbReference type="EMBL" id="MTD94968.1"/>
    </source>
</evidence>
<accession>A0A6I3KKS2</accession>